<dbReference type="InterPro" id="IPR055247">
    <property type="entry name" value="InsJ-like_HTH"/>
</dbReference>
<dbReference type="PANTHER" id="PTHR35004">
    <property type="entry name" value="TRANSPOSASE RV3428C-RELATED"/>
    <property type="match status" value="1"/>
</dbReference>
<evidence type="ECO:0000313" key="4">
    <source>
        <dbReference type="Proteomes" id="UP000316612"/>
    </source>
</evidence>
<dbReference type="InterPro" id="IPR009057">
    <property type="entry name" value="Homeodomain-like_sf"/>
</dbReference>
<sequence length="284" mass="32152">MSKNHVIVHQIRDAGMSVTNASHQYKISRQRIYQLLKAYDAGGDQALEPQSRRPLSNPRATDQKTVELILELRTKLTAAELDAGPLTIQYHLRNMAGPVPSDSTIRRILHAHGLITPQPKKRPKSSLHRFQADQPNETWQSDFTEATLATGRKVEILHWIDDHSRYLLHASVHDEITTQIVIDSFTWCINRYGPPQSTLTDNGLVYTTRLLKGLNKFEKLLITLGIRQKTVALITRKPKEKSNASTRPSIYGSMPARQRNRSKSCKRSWTNFGTCTTPSGRTGH</sequence>
<feature type="region of interest" description="Disordered" evidence="1">
    <location>
        <begin position="237"/>
        <end position="267"/>
    </location>
</feature>
<proteinExistence type="predicted"/>
<name>A0A4Y4DMM7_GLUUR</name>
<dbReference type="EMBL" id="BJNY01000009">
    <property type="protein sequence ID" value="GED06196.1"/>
    <property type="molecule type" value="Genomic_DNA"/>
</dbReference>
<organism evidence="3 4">
    <name type="scientific">Glutamicibacter uratoxydans</name>
    <name type="common">Arthrobacter uratoxydans</name>
    <dbReference type="NCBI Taxonomy" id="43667"/>
    <lineage>
        <taxon>Bacteria</taxon>
        <taxon>Bacillati</taxon>
        <taxon>Actinomycetota</taxon>
        <taxon>Actinomycetes</taxon>
        <taxon>Micrococcales</taxon>
        <taxon>Micrococcaceae</taxon>
        <taxon>Glutamicibacter</taxon>
    </lineage>
</organism>
<dbReference type="InterPro" id="IPR036397">
    <property type="entry name" value="RNaseH_sf"/>
</dbReference>
<evidence type="ECO:0000313" key="3">
    <source>
        <dbReference type="EMBL" id="GED06196.1"/>
    </source>
</evidence>
<dbReference type="PANTHER" id="PTHR35004:SF6">
    <property type="entry name" value="TRANSPOSASE"/>
    <property type="match status" value="1"/>
</dbReference>
<evidence type="ECO:0000256" key="1">
    <source>
        <dbReference type="SAM" id="MobiDB-lite"/>
    </source>
</evidence>
<accession>A0A4Y4DMM7</accession>
<comment type="caution">
    <text evidence="3">The sequence shown here is derived from an EMBL/GenBank/DDBJ whole genome shotgun (WGS) entry which is preliminary data.</text>
</comment>
<dbReference type="SUPFAM" id="SSF46689">
    <property type="entry name" value="Homeodomain-like"/>
    <property type="match status" value="1"/>
</dbReference>
<dbReference type="AlphaFoldDB" id="A0A4Y4DMM7"/>
<feature type="domain" description="Integrase catalytic" evidence="2">
    <location>
        <begin position="131"/>
        <end position="230"/>
    </location>
</feature>
<reference evidence="3 4" key="1">
    <citation type="submission" date="2019-06" db="EMBL/GenBank/DDBJ databases">
        <title>Whole genome shotgun sequence of Glutamicibacter uratoxydans NBRC 15515.</title>
        <authorList>
            <person name="Hosoyama A."/>
            <person name="Uohara A."/>
            <person name="Ohji S."/>
            <person name="Ichikawa N."/>
        </authorList>
    </citation>
    <scope>NUCLEOTIDE SEQUENCE [LARGE SCALE GENOMIC DNA]</scope>
    <source>
        <strain evidence="3 4">NBRC 15515</strain>
    </source>
</reference>
<dbReference type="SUPFAM" id="SSF53098">
    <property type="entry name" value="Ribonuclease H-like"/>
    <property type="match status" value="1"/>
</dbReference>
<dbReference type="Proteomes" id="UP000316612">
    <property type="component" value="Unassembled WGS sequence"/>
</dbReference>
<dbReference type="GO" id="GO:0015074">
    <property type="term" value="P:DNA integration"/>
    <property type="evidence" value="ECO:0007669"/>
    <property type="project" value="InterPro"/>
</dbReference>
<gene>
    <name evidence="3" type="ORF">AUR04nite_17280</name>
</gene>
<dbReference type="Gene3D" id="3.30.420.10">
    <property type="entry name" value="Ribonuclease H-like superfamily/Ribonuclease H"/>
    <property type="match status" value="1"/>
</dbReference>
<keyword evidence="4" id="KW-1185">Reference proteome</keyword>
<dbReference type="PROSITE" id="PS50994">
    <property type="entry name" value="INTEGRASE"/>
    <property type="match status" value="1"/>
</dbReference>
<dbReference type="InterPro" id="IPR012337">
    <property type="entry name" value="RNaseH-like_sf"/>
</dbReference>
<evidence type="ECO:0000259" key="2">
    <source>
        <dbReference type="PROSITE" id="PS50994"/>
    </source>
</evidence>
<dbReference type="GO" id="GO:0003676">
    <property type="term" value="F:nucleic acid binding"/>
    <property type="evidence" value="ECO:0007669"/>
    <property type="project" value="InterPro"/>
</dbReference>
<dbReference type="InterPro" id="IPR001584">
    <property type="entry name" value="Integrase_cat-core"/>
</dbReference>
<dbReference type="Pfam" id="PF00665">
    <property type="entry name" value="rve"/>
    <property type="match status" value="1"/>
</dbReference>
<protein>
    <recommendedName>
        <fullName evidence="2">Integrase catalytic domain-containing protein</fullName>
    </recommendedName>
</protein>
<dbReference type="Pfam" id="PF13518">
    <property type="entry name" value="HTH_28"/>
    <property type="match status" value="1"/>
</dbReference>